<keyword evidence="2" id="KW-0808">Transferase</keyword>
<feature type="transmembrane region" description="Helical" evidence="1">
    <location>
        <begin position="75"/>
        <end position="94"/>
    </location>
</feature>
<comment type="caution">
    <text evidence="2">The sequence shown here is derived from an EMBL/GenBank/DDBJ whole genome shotgun (WGS) entry which is preliminary data.</text>
</comment>
<dbReference type="RefSeq" id="WP_181501553.1">
    <property type="nucleotide sequence ID" value="NZ_JACDUH010000003.1"/>
</dbReference>
<gene>
    <name evidence="2" type="ORF">HNP86_001890</name>
</gene>
<proteinExistence type="predicted"/>
<sequence>MLIIPELIFAILLVFSLSNDAVKLVTAVILLLLYFNLIRKFTTKAKKFTLVISVFVSILSIIMLMLSITTLNGSIIGDICFAYTLIQYYPLAIADISRLTKNLPTLIKLYKGVIQWVTTKK</sequence>
<dbReference type="GO" id="GO:0016740">
    <property type="term" value="F:transferase activity"/>
    <property type="evidence" value="ECO:0007669"/>
    <property type="project" value="UniProtKB-KW"/>
</dbReference>
<keyword evidence="1" id="KW-0812">Transmembrane</keyword>
<keyword evidence="1" id="KW-1133">Transmembrane helix</keyword>
<feature type="transmembrane region" description="Helical" evidence="1">
    <location>
        <begin position="48"/>
        <end position="69"/>
    </location>
</feature>
<dbReference type="EMBL" id="JACDUH010000003">
    <property type="protein sequence ID" value="MBA2851731.1"/>
    <property type="molecule type" value="Genomic_DNA"/>
</dbReference>
<reference evidence="2 3" key="1">
    <citation type="submission" date="2020-07" db="EMBL/GenBank/DDBJ databases">
        <title>Genomic Encyclopedia of Type Strains, Phase IV (KMG-V): Genome sequencing to study the core and pangenomes of soil and plant-associated prokaryotes.</title>
        <authorList>
            <person name="Whitman W."/>
        </authorList>
    </citation>
    <scope>NUCLEOTIDE SEQUENCE [LARGE SCALE GENOMIC DNA]</scope>
    <source>
        <strain evidence="2 3">A1</strain>
    </source>
</reference>
<evidence type="ECO:0000313" key="2">
    <source>
        <dbReference type="EMBL" id="MBA2851731.1"/>
    </source>
</evidence>
<evidence type="ECO:0000256" key="1">
    <source>
        <dbReference type="SAM" id="Phobius"/>
    </source>
</evidence>
<name>A0A7J9NWP7_METMI</name>
<accession>A0A7J9NWP7</accession>
<organism evidence="2 3">
    <name type="scientific">Methanococcus maripaludis</name>
    <name type="common">Methanococcus deltae</name>
    <dbReference type="NCBI Taxonomy" id="39152"/>
    <lineage>
        <taxon>Archaea</taxon>
        <taxon>Methanobacteriati</taxon>
        <taxon>Methanobacteriota</taxon>
        <taxon>Methanomada group</taxon>
        <taxon>Methanococci</taxon>
        <taxon>Methanococcales</taxon>
        <taxon>Methanococcaceae</taxon>
        <taxon>Methanococcus</taxon>
    </lineage>
</organism>
<evidence type="ECO:0000313" key="3">
    <source>
        <dbReference type="Proteomes" id="UP000564425"/>
    </source>
</evidence>
<keyword evidence="1" id="KW-0472">Membrane</keyword>
<dbReference type="AlphaFoldDB" id="A0A7J9NWP7"/>
<dbReference type="Proteomes" id="UP000564425">
    <property type="component" value="Unassembled WGS sequence"/>
</dbReference>
<feature type="transmembrane region" description="Helical" evidence="1">
    <location>
        <begin position="6"/>
        <end position="36"/>
    </location>
</feature>
<protein>
    <submittedName>
        <fullName evidence="2">Cellulose synthase/poly-beta-1,6-N-acetylglucosamine synthase-like glycosyltransferase</fullName>
    </submittedName>
</protein>